<dbReference type="InterPro" id="IPR036291">
    <property type="entry name" value="NAD(P)-bd_dom_sf"/>
</dbReference>
<comment type="similarity">
    <text evidence="2">Belongs to the short-chain dehydrogenases/reductases (SDR) family.</text>
</comment>
<dbReference type="PROSITE" id="PS00061">
    <property type="entry name" value="ADH_SHORT"/>
    <property type="match status" value="1"/>
</dbReference>
<dbReference type="PANTHER" id="PTHR44147:SF2">
    <property type="entry name" value="DEHYDROGENASE_REDUCTASE SDR FAMILY MEMBER 1"/>
    <property type="match status" value="1"/>
</dbReference>
<evidence type="ECO:0000313" key="3">
    <source>
        <dbReference type="Proteomes" id="UP000887540"/>
    </source>
</evidence>
<dbReference type="InterPro" id="IPR002347">
    <property type="entry name" value="SDR_fam"/>
</dbReference>
<evidence type="ECO:0000256" key="2">
    <source>
        <dbReference type="RuleBase" id="RU000363"/>
    </source>
</evidence>
<proteinExistence type="inferred from homology"/>
<dbReference type="AlphaFoldDB" id="A0A914DZS1"/>
<dbReference type="Pfam" id="PF00106">
    <property type="entry name" value="adh_short"/>
    <property type="match status" value="1"/>
</dbReference>
<keyword evidence="1" id="KW-0560">Oxidoreductase</keyword>
<protein>
    <submittedName>
        <fullName evidence="4">Dehydrogenase/reductase SDR family member 1</fullName>
    </submittedName>
</protein>
<keyword evidence="3" id="KW-1185">Reference proteome</keyword>
<accession>A0A914DZS1</accession>
<name>A0A914DZS1_9BILA</name>
<reference evidence="4" key="1">
    <citation type="submission" date="2022-11" db="UniProtKB">
        <authorList>
            <consortium name="WormBaseParasite"/>
        </authorList>
    </citation>
    <scope>IDENTIFICATION</scope>
</reference>
<dbReference type="PRINTS" id="PR00081">
    <property type="entry name" value="GDHRDH"/>
</dbReference>
<sequence length="293" mass="31876">MSLKGKVAVVTGASRGVGRGIALQLGEAGATVYVTGRDPTNRKVDPKLPTLEKTAKEITQRGGEGIPVYVDHTDDAQVKALFEKVVSENDGQLDILVNNAFSALYTSAENLTTPFWETEPELWDTYNNVGLRGYYVSSLYAARLFVKNARGGLIVNVSSKGAEQYIFNVPYGVGKAAVDRLTADTAHELKPHKVTVVSLWPGGVQNEVILNLVNQAPEERQKTFKGLLNQAETTEYAGKAVVALATDSKALDKTGKALRTTRLGKEYGFKDIDGRDGEDYIIISLEALKREKL</sequence>
<evidence type="ECO:0000256" key="1">
    <source>
        <dbReference type="ARBA" id="ARBA00023002"/>
    </source>
</evidence>
<dbReference type="SUPFAM" id="SSF51735">
    <property type="entry name" value="NAD(P)-binding Rossmann-fold domains"/>
    <property type="match status" value="1"/>
</dbReference>
<dbReference type="InterPro" id="IPR020904">
    <property type="entry name" value="Sc_DH/Rdtase_CS"/>
</dbReference>
<dbReference type="PRINTS" id="PR00080">
    <property type="entry name" value="SDRFAMILY"/>
</dbReference>
<evidence type="ECO:0000313" key="4">
    <source>
        <dbReference type="WBParaSite" id="ACRNAN_scaffold4697.g18169.t1"/>
    </source>
</evidence>
<dbReference type="WBParaSite" id="ACRNAN_scaffold4697.g18169.t1">
    <property type="protein sequence ID" value="ACRNAN_scaffold4697.g18169.t1"/>
    <property type="gene ID" value="ACRNAN_scaffold4697.g18169"/>
</dbReference>
<dbReference type="GO" id="GO:0016491">
    <property type="term" value="F:oxidoreductase activity"/>
    <property type="evidence" value="ECO:0007669"/>
    <property type="project" value="UniProtKB-KW"/>
</dbReference>
<organism evidence="3 4">
    <name type="scientific">Acrobeloides nanus</name>
    <dbReference type="NCBI Taxonomy" id="290746"/>
    <lineage>
        <taxon>Eukaryota</taxon>
        <taxon>Metazoa</taxon>
        <taxon>Ecdysozoa</taxon>
        <taxon>Nematoda</taxon>
        <taxon>Chromadorea</taxon>
        <taxon>Rhabditida</taxon>
        <taxon>Tylenchina</taxon>
        <taxon>Cephalobomorpha</taxon>
        <taxon>Cephaloboidea</taxon>
        <taxon>Cephalobidae</taxon>
        <taxon>Acrobeloides</taxon>
    </lineage>
</organism>
<dbReference type="Gene3D" id="3.40.50.720">
    <property type="entry name" value="NAD(P)-binding Rossmann-like Domain"/>
    <property type="match status" value="1"/>
</dbReference>
<dbReference type="Proteomes" id="UP000887540">
    <property type="component" value="Unplaced"/>
</dbReference>
<dbReference type="PANTHER" id="PTHR44147">
    <property type="entry name" value="DEHYDROGENASE/REDUCTASE SDR FAMILY MEMBER 1"/>
    <property type="match status" value="1"/>
</dbReference>